<dbReference type="Proteomes" id="UP001589828">
    <property type="component" value="Unassembled WGS sequence"/>
</dbReference>
<evidence type="ECO:0000256" key="1">
    <source>
        <dbReference type="SAM" id="MobiDB-lite"/>
    </source>
</evidence>
<evidence type="ECO:0000313" key="2">
    <source>
        <dbReference type="EMBL" id="MFC0515129.1"/>
    </source>
</evidence>
<comment type="caution">
    <text evidence="2">The sequence shown here is derived from an EMBL/GenBank/DDBJ whole genome shotgun (WGS) entry which is preliminary data.</text>
</comment>
<sequence>MRTLAKKTHTMATQELSNTNWKTSVRKLATDDPSSYEDMIIYEQVFCITMPGYDAKPIGRPITANLAVNFIHNLVDACNTAIGPDNIDSLDLDGLKERYNAAKDFIVELRDMYYGVTVDKNFILKLLSQPQCEGLRGYLCYKNEKDESHFSMVVVGVDANGYDLNYKTPQVKYTEPAKPNSESDTDNGDENQKLAITEEIPPSSVEPTDSILPAMNGIPAVENVTMNSLTGEYMSPPYQKKLEKETADNLQDCFVLLNIAKGVKPY</sequence>
<dbReference type="RefSeq" id="WP_377022968.1">
    <property type="nucleotide sequence ID" value="NZ_JBHLTS010000022.1"/>
</dbReference>
<feature type="region of interest" description="Disordered" evidence="1">
    <location>
        <begin position="170"/>
        <end position="189"/>
    </location>
</feature>
<evidence type="ECO:0000313" key="3">
    <source>
        <dbReference type="Proteomes" id="UP001589828"/>
    </source>
</evidence>
<organism evidence="2 3">
    <name type="scientific">Mucilaginibacter angelicae</name>
    <dbReference type="NCBI Taxonomy" id="869718"/>
    <lineage>
        <taxon>Bacteria</taxon>
        <taxon>Pseudomonadati</taxon>
        <taxon>Bacteroidota</taxon>
        <taxon>Sphingobacteriia</taxon>
        <taxon>Sphingobacteriales</taxon>
        <taxon>Sphingobacteriaceae</taxon>
        <taxon>Mucilaginibacter</taxon>
    </lineage>
</organism>
<name>A0ABV6L6P0_9SPHI</name>
<gene>
    <name evidence="2" type="ORF">ACFFGT_13000</name>
</gene>
<dbReference type="EMBL" id="JBHLTS010000022">
    <property type="protein sequence ID" value="MFC0515129.1"/>
    <property type="molecule type" value="Genomic_DNA"/>
</dbReference>
<reference evidence="2 3" key="1">
    <citation type="submission" date="2024-09" db="EMBL/GenBank/DDBJ databases">
        <authorList>
            <person name="Sun Q."/>
            <person name="Mori K."/>
        </authorList>
    </citation>
    <scope>NUCLEOTIDE SEQUENCE [LARGE SCALE GENOMIC DNA]</scope>
    <source>
        <strain evidence="2 3">NCAIM B.02415</strain>
    </source>
</reference>
<accession>A0ABV6L6P0</accession>
<protein>
    <submittedName>
        <fullName evidence="2">Uncharacterized protein</fullName>
    </submittedName>
</protein>
<keyword evidence="3" id="KW-1185">Reference proteome</keyword>
<proteinExistence type="predicted"/>